<proteinExistence type="predicted"/>
<sequence>SNDLSESSIDNVCIERRSISPIEADSLSNSSVKDQSPSPINVPSRFHQNVSSCVISSKQRRSRTNFTIEQLNELERLFEETHYPEQTNVFFIQLITTFLG</sequence>
<keyword evidence="2" id="KW-0238">DNA-binding</keyword>
<keyword evidence="2" id="KW-0539">Nucleus</keyword>
<dbReference type="PANTHER" id="PTHR46255">
    <property type="entry name" value="SHORT STATURE HOMEOBOX"/>
    <property type="match status" value="1"/>
</dbReference>
<dbReference type="InterPro" id="IPR001356">
    <property type="entry name" value="HD"/>
</dbReference>
<dbReference type="HOGENOM" id="CLU_2313167_0_0_1"/>
<keyword evidence="2" id="KW-0371">Homeobox</keyword>
<dbReference type="SUPFAM" id="SSF46689">
    <property type="entry name" value="Homeodomain-like"/>
    <property type="match status" value="1"/>
</dbReference>
<feature type="region of interest" description="Disordered" evidence="3">
    <location>
        <begin position="25"/>
        <end position="44"/>
    </location>
</feature>
<evidence type="ECO:0000313" key="5">
    <source>
        <dbReference type="EnsemblMetazoa" id="MESCA003695-PA"/>
    </source>
</evidence>
<organism evidence="5 6">
    <name type="scientific">Megaselia scalaris</name>
    <name type="common">Humpbacked fly</name>
    <name type="synonym">Phora scalaris</name>
    <dbReference type="NCBI Taxonomy" id="36166"/>
    <lineage>
        <taxon>Eukaryota</taxon>
        <taxon>Metazoa</taxon>
        <taxon>Ecdysozoa</taxon>
        <taxon>Arthropoda</taxon>
        <taxon>Hexapoda</taxon>
        <taxon>Insecta</taxon>
        <taxon>Pterygota</taxon>
        <taxon>Neoptera</taxon>
        <taxon>Endopterygota</taxon>
        <taxon>Diptera</taxon>
        <taxon>Brachycera</taxon>
        <taxon>Muscomorpha</taxon>
        <taxon>Platypezoidea</taxon>
        <taxon>Phoridae</taxon>
        <taxon>Megaseliini</taxon>
        <taxon>Megaselia</taxon>
    </lineage>
</organism>
<evidence type="ECO:0000259" key="4">
    <source>
        <dbReference type="Pfam" id="PF00046"/>
    </source>
</evidence>
<dbReference type="STRING" id="36166.T1GJP5"/>
<accession>T1GJP5</accession>
<evidence type="ECO:0000256" key="3">
    <source>
        <dbReference type="SAM" id="MobiDB-lite"/>
    </source>
</evidence>
<dbReference type="CDD" id="cd00086">
    <property type="entry name" value="homeodomain"/>
    <property type="match status" value="1"/>
</dbReference>
<protein>
    <recommendedName>
        <fullName evidence="4">Homeobox domain-containing protein</fullName>
    </recommendedName>
</protein>
<dbReference type="AlphaFoldDB" id="T1GJP5"/>
<dbReference type="InterPro" id="IPR052631">
    <property type="entry name" value="Paired_homeobox_Bicoid"/>
</dbReference>
<reference evidence="6" key="1">
    <citation type="submission" date="2013-02" db="EMBL/GenBank/DDBJ databases">
        <authorList>
            <person name="Hughes D."/>
        </authorList>
    </citation>
    <scope>NUCLEOTIDE SEQUENCE</scope>
    <source>
        <strain>Durham</strain>
        <strain evidence="6">NC isolate 2 -- Noor lab</strain>
    </source>
</reference>
<dbReference type="EMBL" id="CAQQ02031442">
    <property type="status" value="NOT_ANNOTATED_CDS"/>
    <property type="molecule type" value="Genomic_DNA"/>
</dbReference>
<evidence type="ECO:0000256" key="2">
    <source>
        <dbReference type="RuleBase" id="RU000682"/>
    </source>
</evidence>
<keyword evidence="6" id="KW-1185">Reference proteome</keyword>
<dbReference type="EnsemblMetazoa" id="MESCA003695-RA">
    <property type="protein sequence ID" value="MESCA003695-PA"/>
    <property type="gene ID" value="MESCA003695"/>
</dbReference>
<comment type="subcellular location">
    <subcellularLocation>
        <location evidence="1 2">Nucleus</location>
    </subcellularLocation>
</comment>
<evidence type="ECO:0000313" key="6">
    <source>
        <dbReference type="Proteomes" id="UP000015102"/>
    </source>
</evidence>
<dbReference type="InterPro" id="IPR009057">
    <property type="entry name" value="Homeodomain-like_sf"/>
</dbReference>
<dbReference type="GO" id="GO:0005634">
    <property type="term" value="C:nucleus"/>
    <property type="evidence" value="ECO:0007669"/>
    <property type="project" value="UniProtKB-SubCell"/>
</dbReference>
<dbReference type="GO" id="GO:1990837">
    <property type="term" value="F:sequence-specific double-stranded DNA binding"/>
    <property type="evidence" value="ECO:0007669"/>
    <property type="project" value="TreeGrafter"/>
</dbReference>
<dbReference type="Pfam" id="PF00046">
    <property type="entry name" value="Homeodomain"/>
    <property type="match status" value="1"/>
</dbReference>
<reference evidence="5" key="2">
    <citation type="submission" date="2015-06" db="UniProtKB">
        <authorList>
            <consortium name="EnsemblMetazoa"/>
        </authorList>
    </citation>
    <scope>IDENTIFICATION</scope>
</reference>
<name>T1GJP5_MEGSC</name>
<evidence type="ECO:0000256" key="1">
    <source>
        <dbReference type="ARBA" id="ARBA00004123"/>
    </source>
</evidence>
<dbReference type="GO" id="GO:0000981">
    <property type="term" value="F:DNA-binding transcription factor activity, RNA polymerase II-specific"/>
    <property type="evidence" value="ECO:0007669"/>
    <property type="project" value="TreeGrafter"/>
</dbReference>
<dbReference type="Gene3D" id="1.10.10.60">
    <property type="entry name" value="Homeodomain-like"/>
    <property type="match status" value="1"/>
</dbReference>
<dbReference type="PANTHER" id="PTHR46255:SF3">
    <property type="entry name" value="HOMEOBOX DOMAIN-CONTAINING PROTEIN"/>
    <property type="match status" value="1"/>
</dbReference>
<feature type="domain" description="Homeobox" evidence="4">
    <location>
        <begin position="60"/>
        <end position="87"/>
    </location>
</feature>
<dbReference type="Proteomes" id="UP000015102">
    <property type="component" value="Unassembled WGS sequence"/>
</dbReference>
<feature type="compositionally biased region" description="Polar residues" evidence="3">
    <location>
        <begin position="26"/>
        <end position="44"/>
    </location>
</feature>